<dbReference type="InterPro" id="IPR003462">
    <property type="entry name" value="ODC_Mu_crystall"/>
</dbReference>
<dbReference type="EMBL" id="QKOE01000002">
    <property type="protein sequence ID" value="PZA17658.1"/>
    <property type="molecule type" value="Genomic_DNA"/>
</dbReference>
<comment type="caution">
    <text evidence="2">The sequence shown here is derived from an EMBL/GenBank/DDBJ whole genome shotgun (WGS) entry which is preliminary data.</text>
</comment>
<keyword evidence="1" id="KW-0732">Signal</keyword>
<dbReference type="Gene3D" id="3.40.50.720">
    <property type="entry name" value="NAD(P)-binding Rossmann-like Domain"/>
    <property type="match status" value="1"/>
</dbReference>
<gene>
    <name evidence="2" type="ORF">DNK49_03780</name>
</gene>
<evidence type="ECO:0000313" key="2">
    <source>
        <dbReference type="EMBL" id="PZA17658.1"/>
    </source>
</evidence>
<reference evidence="2 3" key="1">
    <citation type="submission" date="2018-06" db="EMBL/GenBank/DDBJ databases">
        <title>Azoarcus communis strain SWub3 genome.</title>
        <authorList>
            <person name="Zorraquino Salvo V."/>
            <person name="Toubiana D."/>
            <person name="Blumwald E."/>
        </authorList>
    </citation>
    <scope>NUCLEOTIDE SEQUENCE [LARGE SCALE GENOMIC DNA]</scope>
    <source>
        <strain evidence="2 3">SWub3</strain>
    </source>
</reference>
<dbReference type="GO" id="GO:0005737">
    <property type="term" value="C:cytoplasm"/>
    <property type="evidence" value="ECO:0007669"/>
    <property type="project" value="TreeGrafter"/>
</dbReference>
<feature type="chain" id="PRO_5018604397" evidence="1">
    <location>
        <begin position="22"/>
        <end position="307"/>
    </location>
</feature>
<feature type="signal peptide" evidence="1">
    <location>
        <begin position="1"/>
        <end position="21"/>
    </location>
</feature>
<dbReference type="OrthoDB" id="5293744at2"/>
<dbReference type="NCBIfam" id="NF005603">
    <property type="entry name" value="PRK07340.1"/>
    <property type="match status" value="1"/>
</dbReference>
<dbReference type="PANTHER" id="PTHR13812">
    <property type="entry name" value="KETIMINE REDUCTASE MU-CRYSTALLIN"/>
    <property type="match status" value="1"/>
</dbReference>
<dbReference type="PIRSF" id="PIRSF001439">
    <property type="entry name" value="CryM"/>
    <property type="match status" value="1"/>
</dbReference>
<organism evidence="2 3">
    <name type="scientific">Parazoarcus communis SWub3 = DSM 12120</name>
    <dbReference type="NCBI Taxonomy" id="1121029"/>
    <lineage>
        <taxon>Bacteria</taxon>
        <taxon>Pseudomonadati</taxon>
        <taxon>Pseudomonadota</taxon>
        <taxon>Betaproteobacteria</taxon>
        <taxon>Rhodocyclales</taxon>
        <taxon>Zoogloeaceae</taxon>
        <taxon>Parazoarcus</taxon>
    </lineage>
</organism>
<dbReference type="SUPFAM" id="SSF51735">
    <property type="entry name" value="NAD(P)-binding Rossmann-fold domains"/>
    <property type="match status" value="1"/>
</dbReference>
<dbReference type="Proteomes" id="UP000248259">
    <property type="component" value="Unassembled WGS sequence"/>
</dbReference>
<evidence type="ECO:0000256" key="1">
    <source>
        <dbReference type="SAM" id="SignalP"/>
    </source>
</evidence>
<dbReference type="GO" id="GO:0042562">
    <property type="term" value="F:hormone binding"/>
    <property type="evidence" value="ECO:0007669"/>
    <property type="project" value="TreeGrafter"/>
</dbReference>
<proteinExistence type="predicted"/>
<name>A0A323VBN0_9RHOO</name>
<accession>A0A323VBN0</accession>
<protein>
    <submittedName>
        <fullName evidence="2">Delta(1)-pyrroline-2-carboxylate reductase family protein</fullName>
    </submittedName>
</protein>
<evidence type="ECO:0000313" key="3">
    <source>
        <dbReference type="Proteomes" id="UP000248259"/>
    </source>
</evidence>
<dbReference type="PANTHER" id="PTHR13812:SF19">
    <property type="entry name" value="KETIMINE REDUCTASE MU-CRYSTALLIN"/>
    <property type="match status" value="1"/>
</dbReference>
<dbReference type="Gene3D" id="3.30.1780.10">
    <property type="entry name" value="ornithine cyclodeaminase, domain 1"/>
    <property type="match status" value="1"/>
</dbReference>
<dbReference type="InterPro" id="IPR023401">
    <property type="entry name" value="ODC_N"/>
</dbReference>
<dbReference type="AlphaFoldDB" id="A0A323VBN0"/>
<dbReference type="InterPro" id="IPR036291">
    <property type="entry name" value="NAD(P)-bd_dom_sf"/>
</dbReference>
<dbReference type="Pfam" id="PF02423">
    <property type="entry name" value="OCD_Mu_crystall"/>
    <property type="match status" value="1"/>
</dbReference>
<keyword evidence="3" id="KW-1185">Reference proteome</keyword>
<sequence>MSDILLSAAATAACLPYPALADELAASLTDSAVTVPPRLVQPLPGGASLFVMPANDATVAMTKLITFTPANAGTGRPTIQGDVVVFDIATGTRRLVLDGPTVTAHRTAAVSLLAAQRLAPNTRGPLLVLGAGVQGRAHVEAFVAGLGVREVWICSRSPASAEALAAHVRTLGAQARVVDNAAAALPDCPLVVTATPASGVVLDARPREDAFIAAVGAFTPSMVELGPAMCRDLMACGTVVVDTRDAEHEAGDLLQAGVDITALPSLAEIVRESRPRPAGPVLFKSCGWGGWDLAAARLAMLRVCAEA</sequence>
<dbReference type="RefSeq" id="WP_110523004.1">
    <property type="nucleotide sequence ID" value="NZ_QKOE01000002.1"/>
</dbReference>